<dbReference type="EMBL" id="RXII01000074">
    <property type="protein sequence ID" value="RZN61450.1"/>
    <property type="molecule type" value="Genomic_DNA"/>
</dbReference>
<sequence length="79" mass="9175">MGRKKRRRTFALKRVKRQSSMFRCPSCQHTSIVIDIDRKAGIARISCINCGLKRTIEVGEEEEQVDVYARFYDSFTEGT</sequence>
<reference evidence="3 5" key="2">
    <citation type="journal article" date="2019" name="Nat. Microbiol.">
        <title>Wide diversity of methane and short-chain alkane metabolisms in uncultured archaea.</title>
        <authorList>
            <person name="Borrel G."/>
            <person name="Adam P.S."/>
            <person name="McKay L.J."/>
            <person name="Chen L.X."/>
            <person name="Sierra-Garcia I.N."/>
            <person name="Sieber C.M."/>
            <person name="Letourneur Q."/>
            <person name="Ghozlane A."/>
            <person name="Andersen G.L."/>
            <person name="Li W.J."/>
            <person name="Hallam S.J."/>
            <person name="Muyzer G."/>
            <person name="de Oliveira V.M."/>
            <person name="Inskeep W.P."/>
            <person name="Banfield J.F."/>
            <person name="Gribaldo S."/>
        </authorList>
    </citation>
    <scope>NUCLEOTIDE SEQUENCE [LARGE SCALE GENOMIC DNA]</scope>
    <source>
        <strain evidence="3">NM4</strain>
    </source>
</reference>
<dbReference type="PANTHER" id="PTHR20934:SF0">
    <property type="entry name" value="TRANSCRIPTION ELONGATION FACTOR 1 HOMOLOG"/>
    <property type="match status" value="1"/>
</dbReference>
<evidence type="ECO:0008006" key="6">
    <source>
        <dbReference type="Google" id="ProtNLM"/>
    </source>
</evidence>
<dbReference type="SUPFAM" id="SSF57783">
    <property type="entry name" value="Zinc beta-ribbon"/>
    <property type="match status" value="1"/>
</dbReference>
<gene>
    <name evidence="2" type="ORF">D6D85_07605</name>
    <name evidence="3" type="ORF">EF810_04930</name>
</gene>
<evidence type="ECO:0000313" key="4">
    <source>
        <dbReference type="Proteomes" id="UP000277582"/>
    </source>
</evidence>
<accession>A0A3R9PF65</accession>
<keyword evidence="4" id="KW-1185">Reference proteome</keyword>
<comment type="caution">
    <text evidence="2">The sequence shown here is derived from an EMBL/GenBank/DDBJ whole genome shotgun (WGS) entry which is preliminary data.</text>
</comment>
<dbReference type="Gene3D" id="2.20.25.190">
    <property type="match status" value="1"/>
</dbReference>
<protein>
    <recommendedName>
        <fullName evidence="6">Transcription elongation factor</fullName>
    </recommendedName>
</protein>
<dbReference type="Pfam" id="PF05129">
    <property type="entry name" value="Zn_ribbon_Elf1"/>
    <property type="match status" value="1"/>
</dbReference>
<organism evidence="2 4">
    <name type="scientific">Candidatus Methanodesulfokora washburnensis</name>
    <dbReference type="NCBI Taxonomy" id="2478471"/>
    <lineage>
        <taxon>Archaea</taxon>
        <taxon>Thermoproteota</taxon>
        <taxon>Candidatus Korarchaeia</taxon>
        <taxon>Candidatus Korarchaeia incertae sedis</taxon>
        <taxon>Candidatus Methanodesulfokora</taxon>
    </lineage>
</organism>
<keyword evidence="1" id="KW-0862">Zinc</keyword>
<name>A0A3R9PF65_9CREN</name>
<evidence type="ECO:0000313" key="5">
    <source>
        <dbReference type="Proteomes" id="UP000316217"/>
    </source>
</evidence>
<evidence type="ECO:0000313" key="3">
    <source>
        <dbReference type="EMBL" id="RZN61450.1"/>
    </source>
</evidence>
<evidence type="ECO:0000313" key="2">
    <source>
        <dbReference type="EMBL" id="RSN74710.1"/>
    </source>
</evidence>
<dbReference type="EMBL" id="RCOS01000087">
    <property type="protein sequence ID" value="RSN74710.1"/>
    <property type="molecule type" value="Genomic_DNA"/>
</dbReference>
<dbReference type="OrthoDB" id="15334at2157"/>
<reference evidence="2 4" key="1">
    <citation type="submission" date="2018-10" db="EMBL/GenBank/DDBJ databases">
        <title>Co-occurring genomic capacity for anaerobic methane metabolism and dissimilatory sulfite reduction discovered in the Korarchaeota.</title>
        <authorList>
            <person name="Mckay L.J."/>
            <person name="Dlakic M."/>
            <person name="Fields M.W."/>
            <person name="Delmont T.O."/>
            <person name="Eren A.M."/>
            <person name="Jay Z.J."/>
            <person name="Klingelsmith K.B."/>
            <person name="Rusch D.B."/>
            <person name="Inskeep W.P."/>
        </authorList>
    </citation>
    <scope>NUCLEOTIDE SEQUENCE [LARGE SCALE GENOMIC DNA]</scope>
    <source>
        <strain evidence="2 4">MDKW</strain>
    </source>
</reference>
<dbReference type="PANTHER" id="PTHR20934">
    <property type="entry name" value="TRANSCRIPTION ELONGATION FACTOR 1 HOMOLOG"/>
    <property type="match status" value="1"/>
</dbReference>
<evidence type="ECO:0000256" key="1">
    <source>
        <dbReference type="ARBA" id="ARBA00022833"/>
    </source>
</evidence>
<proteinExistence type="predicted"/>
<dbReference type="InterPro" id="IPR007808">
    <property type="entry name" value="Elf1"/>
</dbReference>
<dbReference type="Proteomes" id="UP000277582">
    <property type="component" value="Unassembled WGS sequence"/>
</dbReference>
<dbReference type="GO" id="GO:0006368">
    <property type="term" value="P:transcription elongation by RNA polymerase II"/>
    <property type="evidence" value="ECO:0007669"/>
    <property type="project" value="TreeGrafter"/>
</dbReference>
<dbReference type="AlphaFoldDB" id="A0A3R9PF65"/>
<dbReference type="Proteomes" id="UP000316217">
    <property type="component" value="Unassembled WGS sequence"/>
</dbReference>
<dbReference type="InterPro" id="IPR038567">
    <property type="entry name" value="T_Elf1_sf"/>
</dbReference>
<dbReference type="RefSeq" id="WP_125671415.1">
    <property type="nucleotide sequence ID" value="NZ_RCOS01000087.1"/>
</dbReference>